<dbReference type="AlphaFoldDB" id="A0A1W1UBZ9"/>
<proteinExistence type="inferred from homology"/>
<dbReference type="PANTHER" id="PTHR30492:SF0">
    <property type="entry name" value="METHYLGLYOXAL SYNTHASE"/>
    <property type="match status" value="1"/>
</dbReference>
<evidence type="ECO:0000256" key="2">
    <source>
        <dbReference type="ARBA" id="ARBA00023239"/>
    </source>
</evidence>
<dbReference type="NCBIfam" id="TIGR00160">
    <property type="entry name" value="MGSA"/>
    <property type="match status" value="1"/>
</dbReference>
<dbReference type="Proteomes" id="UP000192408">
    <property type="component" value="Unassembled WGS sequence"/>
</dbReference>
<dbReference type="InterPro" id="IPR004363">
    <property type="entry name" value="Methylgl_synth"/>
</dbReference>
<feature type="binding site" evidence="3">
    <location>
        <begin position="45"/>
        <end position="48"/>
    </location>
    <ligand>
        <name>substrate</name>
    </ligand>
</feature>
<feature type="domain" description="MGS-like" evidence="5">
    <location>
        <begin position="6"/>
        <end position="152"/>
    </location>
</feature>
<dbReference type="HAMAP" id="MF_00549">
    <property type="entry name" value="Methylglyoxal_synth"/>
    <property type="match status" value="1"/>
</dbReference>
<dbReference type="SMART" id="SM00851">
    <property type="entry name" value="MGS"/>
    <property type="match status" value="1"/>
</dbReference>
<dbReference type="PANTHER" id="PTHR30492">
    <property type="entry name" value="METHYLGLYOXAL SYNTHASE"/>
    <property type="match status" value="1"/>
</dbReference>
<sequence>MQTTTRLLPDSKNVALVAHDHCKQTLVDWCIKNRTLLAQHKLYGTGTTGNMIQQKSGLEVNALLSGPMGGDQQLGAMIAEAKIDLLVFFWDPMNAVPHDPDVKALMRISTVWNIPVAMNPASADFLISSPCFNNTVKIEIPDYAGYLAERLK</sequence>
<dbReference type="CDD" id="cd01422">
    <property type="entry name" value="MGS"/>
    <property type="match status" value="1"/>
</dbReference>
<dbReference type="GO" id="GO:0005829">
    <property type="term" value="C:cytosol"/>
    <property type="evidence" value="ECO:0007669"/>
    <property type="project" value="TreeGrafter"/>
</dbReference>
<evidence type="ECO:0000313" key="7">
    <source>
        <dbReference type="Proteomes" id="UP000192408"/>
    </source>
</evidence>
<dbReference type="InterPro" id="IPR011607">
    <property type="entry name" value="MGS-like_dom"/>
</dbReference>
<comment type="function">
    <text evidence="3">Catalyzes the formation of methylglyoxal from dihydroxyacetone phosphate.</text>
</comment>
<feature type="binding site" evidence="3">
    <location>
        <position position="23"/>
    </location>
    <ligand>
        <name>substrate</name>
    </ligand>
</feature>
<evidence type="ECO:0000256" key="4">
    <source>
        <dbReference type="PIRSR" id="PIRSR006614-1"/>
    </source>
</evidence>
<feature type="binding site" evidence="3">
    <location>
        <position position="98"/>
    </location>
    <ligand>
        <name>substrate</name>
    </ligand>
</feature>
<feature type="active site" description="Proton donor/acceptor" evidence="3 4">
    <location>
        <position position="71"/>
    </location>
</feature>
<dbReference type="InterPro" id="IPR036914">
    <property type="entry name" value="MGS-like_dom_sf"/>
</dbReference>
<dbReference type="NCBIfam" id="NF003559">
    <property type="entry name" value="PRK05234.1"/>
    <property type="match status" value="1"/>
</dbReference>
<feature type="binding site" evidence="3">
    <location>
        <position position="19"/>
    </location>
    <ligand>
        <name>substrate</name>
    </ligand>
</feature>
<accession>A0A1W1UBZ9</accession>
<dbReference type="EMBL" id="FWWV01000001">
    <property type="protein sequence ID" value="SMB78625.1"/>
    <property type="molecule type" value="Genomic_DNA"/>
</dbReference>
<dbReference type="PROSITE" id="PS51855">
    <property type="entry name" value="MGS"/>
    <property type="match status" value="1"/>
</dbReference>
<dbReference type="GO" id="GO:0019242">
    <property type="term" value="P:methylglyoxal biosynthetic process"/>
    <property type="evidence" value="ECO:0007669"/>
    <property type="project" value="UniProtKB-UniRule"/>
</dbReference>
<evidence type="ECO:0000313" key="6">
    <source>
        <dbReference type="EMBL" id="SMB78625.1"/>
    </source>
</evidence>
<keyword evidence="2 3" id="KW-0456">Lyase</keyword>
<protein>
    <recommendedName>
        <fullName evidence="3">Methylglyoxal synthase</fullName>
        <shortName evidence="3">MGS</shortName>
        <ecNumber evidence="3">4.2.3.3</ecNumber>
    </recommendedName>
</protein>
<name>A0A1W1UBZ9_9PAST</name>
<dbReference type="Gene3D" id="3.40.50.1380">
    <property type="entry name" value="Methylglyoxal synthase-like domain"/>
    <property type="match status" value="1"/>
</dbReference>
<dbReference type="FunFam" id="3.40.50.1380:FF:000002">
    <property type="entry name" value="Methylglyoxal synthase"/>
    <property type="match status" value="1"/>
</dbReference>
<comment type="catalytic activity">
    <reaction evidence="3">
        <text>dihydroxyacetone phosphate = methylglyoxal + phosphate</text>
        <dbReference type="Rhea" id="RHEA:17937"/>
        <dbReference type="ChEBI" id="CHEBI:17158"/>
        <dbReference type="ChEBI" id="CHEBI:43474"/>
        <dbReference type="ChEBI" id="CHEBI:57642"/>
        <dbReference type="EC" id="4.2.3.3"/>
    </reaction>
</comment>
<evidence type="ECO:0000259" key="5">
    <source>
        <dbReference type="PROSITE" id="PS51855"/>
    </source>
</evidence>
<evidence type="ECO:0000256" key="1">
    <source>
        <dbReference type="ARBA" id="ARBA00006287"/>
    </source>
</evidence>
<reference evidence="7" key="1">
    <citation type="submission" date="2017-04" db="EMBL/GenBank/DDBJ databases">
        <authorList>
            <person name="Varghese N."/>
            <person name="Submissions S."/>
        </authorList>
    </citation>
    <scope>NUCLEOTIDE SEQUENCE [LARGE SCALE GENOMIC DNA]</scope>
    <source>
        <strain evidence="7">DSM 23072</strain>
    </source>
</reference>
<dbReference type="SUPFAM" id="SSF52335">
    <property type="entry name" value="Methylglyoxal synthase-like"/>
    <property type="match status" value="1"/>
</dbReference>
<dbReference type="Pfam" id="PF02142">
    <property type="entry name" value="MGS"/>
    <property type="match status" value="1"/>
</dbReference>
<dbReference type="STRING" id="1122938.SAMN05660772_00190"/>
<dbReference type="GO" id="GO:0008929">
    <property type="term" value="F:methylglyoxal synthase activity"/>
    <property type="evidence" value="ECO:0007669"/>
    <property type="project" value="UniProtKB-UniRule"/>
</dbReference>
<dbReference type="EC" id="4.2.3.3" evidence="3"/>
<dbReference type="RefSeq" id="WP_084255405.1">
    <property type="nucleotide sequence ID" value="NZ_FWWV01000001.1"/>
</dbReference>
<evidence type="ECO:0000256" key="3">
    <source>
        <dbReference type="HAMAP-Rule" id="MF_00549"/>
    </source>
</evidence>
<dbReference type="PIRSF" id="PIRSF006614">
    <property type="entry name" value="Methylglyox_syn"/>
    <property type="match status" value="1"/>
</dbReference>
<dbReference type="InterPro" id="IPR018148">
    <property type="entry name" value="Methylglyoxal_synth_AS"/>
</dbReference>
<gene>
    <name evidence="3" type="primary">mgsA</name>
    <name evidence="6" type="ORF">SAMN05660772_00190</name>
</gene>
<keyword evidence="7" id="KW-1185">Reference proteome</keyword>
<feature type="binding site" evidence="3">
    <location>
        <begin position="65"/>
        <end position="66"/>
    </location>
    <ligand>
        <name>substrate</name>
    </ligand>
</feature>
<comment type="similarity">
    <text evidence="1 3">Belongs to the methylglyoxal synthase family.</text>
</comment>
<dbReference type="PROSITE" id="PS01335">
    <property type="entry name" value="METHYLGLYOXAL_SYNTH"/>
    <property type="match status" value="1"/>
</dbReference>
<organism evidence="6 7">
    <name type="scientific">Pasteurella testudinis DSM 23072</name>
    <dbReference type="NCBI Taxonomy" id="1122938"/>
    <lineage>
        <taxon>Bacteria</taxon>
        <taxon>Pseudomonadati</taxon>
        <taxon>Pseudomonadota</taxon>
        <taxon>Gammaproteobacteria</taxon>
        <taxon>Pasteurellales</taxon>
        <taxon>Pasteurellaceae</taxon>
        <taxon>Pasteurella</taxon>
    </lineage>
</organism>